<dbReference type="Proteomes" id="UP000298714">
    <property type="component" value="Chromosome"/>
</dbReference>
<dbReference type="EMBL" id="CP039704">
    <property type="protein sequence ID" value="QCI78803.1"/>
    <property type="molecule type" value="Genomic_DNA"/>
</dbReference>
<protein>
    <submittedName>
        <fullName evidence="1">Uncharacterized protein</fullName>
    </submittedName>
</protein>
<reference evidence="2" key="1">
    <citation type="submission" date="2019-04" db="EMBL/GenBank/DDBJ databases">
        <title>Complete genome sequence of Sphingomonas sp. W1-2-3.</title>
        <authorList>
            <person name="Im W.T."/>
        </authorList>
    </citation>
    <scope>NUCLEOTIDE SEQUENCE [LARGE SCALE GENOMIC DNA]</scope>
    <source>
        <strain evidence="2">W1-2-3</strain>
    </source>
</reference>
<evidence type="ECO:0000313" key="2">
    <source>
        <dbReference type="Proteomes" id="UP000298714"/>
    </source>
</evidence>
<keyword evidence="2" id="KW-1185">Reference proteome</keyword>
<proteinExistence type="predicted"/>
<dbReference type="AlphaFoldDB" id="A0A4D7C7X9"/>
<accession>A0A4D7C7X9</accession>
<name>A0A4D7C7X9_9SPHN</name>
<gene>
    <name evidence="1" type="ORF">E6W36_01795</name>
</gene>
<sequence length="113" mass="12286">MADRCQAPITIGGTLPASLLDAFIETIRDEGLSTEWDCTGFDASDLPENDALRLMANEVAWGRFDDLEAFCIVHRLPFARWSGACLGAFDAVRVVFTGGGDLNIMPRATTIMC</sequence>
<organism evidence="1 2">
    <name type="scientific">Hankyongella ginsenosidimutans</name>
    <dbReference type="NCBI Taxonomy" id="1763828"/>
    <lineage>
        <taxon>Bacteria</taxon>
        <taxon>Pseudomonadati</taxon>
        <taxon>Pseudomonadota</taxon>
        <taxon>Alphaproteobacteria</taxon>
        <taxon>Sphingomonadales</taxon>
        <taxon>Sphingomonadaceae</taxon>
        <taxon>Hankyongella</taxon>
    </lineage>
</organism>
<evidence type="ECO:0000313" key="1">
    <source>
        <dbReference type="EMBL" id="QCI78803.1"/>
    </source>
</evidence>
<dbReference type="KEGG" id="hgn:E6W36_01795"/>